<dbReference type="InterPro" id="IPR036034">
    <property type="entry name" value="PDZ_sf"/>
</dbReference>
<keyword evidence="8 10" id="KW-1133">Transmembrane helix</keyword>
<comment type="subcellular location">
    <subcellularLocation>
        <location evidence="1">Cell inner membrane</location>
    </subcellularLocation>
</comment>
<keyword evidence="5" id="KW-0997">Cell inner membrane</keyword>
<reference evidence="12 13" key="1">
    <citation type="journal article" date="2011" name="Front. Microbiol.">
        <title>Genomic signatures of strain selection and enhancement in Bacillus atrophaeus var. globigii, a historical biowarfare simulant.</title>
        <authorList>
            <person name="Gibbons H.S."/>
            <person name="Broomall S.M."/>
            <person name="McNew L.A."/>
            <person name="Daligault H."/>
            <person name="Chapman C."/>
            <person name="Bruce D."/>
            <person name="Karavis M."/>
            <person name="Krepps M."/>
            <person name="McGregor P.A."/>
            <person name="Hong C."/>
            <person name="Park K.H."/>
            <person name="Akmal A."/>
            <person name="Feldman A."/>
            <person name="Lin J.S."/>
            <person name="Chang W.E."/>
            <person name="Higgs B.W."/>
            <person name="Demirev P."/>
            <person name="Lindquist J."/>
            <person name="Liem A."/>
            <person name="Fochler E."/>
            <person name="Read T.D."/>
            <person name="Tapia R."/>
            <person name="Johnson S."/>
            <person name="Bishop-Lilly K.A."/>
            <person name="Detter C."/>
            <person name="Han C."/>
            <person name="Sozhamannan S."/>
            <person name="Rosenzweig C.N."/>
            <person name="Skowronski E.W."/>
        </authorList>
    </citation>
    <scope>NUCLEOTIDE SEQUENCE [LARGE SCALE GENOMIC DNA]</scope>
    <source>
        <strain evidence="12 13">AK5</strain>
    </source>
</reference>
<dbReference type="OrthoDB" id="1491375at2"/>
<evidence type="ECO:0000256" key="3">
    <source>
        <dbReference type="ARBA" id="ARBA00022448"/>
    </source>
</evidence>
<keyword evidence="6 10" id="KW-0812">Transmembrane</keyword>
<evidence type="ECO:0000256" key="10">
    <source>
        <dbReference type="SAM" id="Phobius"/>
    </source>
</evidence>
<evidence type="ECO:0000256" key="2">
    <source>
        <dbReference type="ARBA" id="ARBA00007986"/>
    </source>
</evidence>
<evidence type="ECO:0000313" key="13">
    <source>
        <dbReference type="Proteomes" id="UP000288212"/>
    </source>
</evidence>
<comment type="similarity">
    <text evidence="2">Belongs to the GSP C family.</text>
</comment>
<dbReference type="Gene3D" id="2.30.42.10">
    <property type="match status" value="1"/>
</dbReference>
<keyword evidence="7" id="KW-0653">Protein transport</keyword>
<dbReference type="GO" id="GO:0015628">
    <property type="term" value="P:protein secretion by the type II secretion system"/>
    <property type="evidence" value="ECO:0007669"/>
    <property type="project" value="InterPro"/>
</dbReference>
<sequence length="298" mass="31538">MKNFLSSGLRLGVSGRGGLAAVGASTIATTAMLLGVVLLVLIAIQVALLSVRLFTPTDVTPVTVAAANRVSDSAGPVNVDRVRNLHLFGEYGAVPAQQVRPTSAPETTLNIRLIGVTASSNPDLSAAIVQQGNNQVVYIIGETIQSSRAVVREIHADRILIENAGRMETLYLDGRDDFTPEFSATPARSQGVPAEAPVQLSGTPEVMIDSVMELISITPHSEAGELVGYRLSPKSNPEIFRAAGLRDGDIAIMLNGYDLTNAAEAMSLMQSLESLTEATIVVLRDGEPVTLELRIPNE</sequence>
<keyword evidence="4" id="KW-1003">Cell membrane</keyword>
<organism evidence="12 13">
    <name type="scientific">Aliidiomarina haloalkalitolerans</name>
    <dbReference type="NCBI Taxonomy" id="859059"/>
    <lineage>
        <taxon>Bacteria</taxon>
        <taxon>Pseudomonadati</taxon>
        <taxon>Pseudomonadota</taxon>
        <taxon>Gammaproteobacteria</taxon>
        <taxon>Alteromonadales</taxon>
        <taxon>Idiomarinaceae</taxon>
        <taxon>Aliidiomarina</taxon>
    </lineage>
</organism>
<protein>
    <submittedName>
        <fullName evidence="12">Type II secretion system protein GspC</fullName>
    </submittedName>
</protein>
<dbReference type="SUPFAM" id="SSF50156">
    <property type="entry name" value="PDZ domain-like"/>
    <property type="match status" value="1"/>
</dbReference>
<evidence type="ECO:0000256" key="6">
    <source>
        <dbReference type="ARBA" id="ARBA00022692"/>
    </source>
</evidence>
<keyword evidence="9 10" id="KW-0472">Membrane</keyword>
<proteinExistence type="inferred from homology"/>
<feature type="transmembrane region" description="Helical" evidence="10">
    <location>
        <begin position="20"/>
        <end position="44"/>
    </location>
</feature>
<accession>A0A432VQ01</accession>
<evidence type="ECO:0000313" key="12">
    <source>
        <dbReference type="EMBL" id="RUO18271.1"/>
    </source>
</evidence>
<keyword evidence="3" id="KW-0813">Transport</keyword>
<dbReference type="AlphaFoldDB" id="A0A432VQ01"/>
<evidence type="ECO:0000256" key="4">
    <source>
        <dbReference type="ARBA" id="ARBA00022475"/>
    </source>
</evidence>
<dbReference type="EMBL" id="PIPI01000010">
    <property type="protein sequence ID" value="RUO18271.1"/>
    <property type="molecule type" value="Genomic_DNA"/>
</dbReference>
<dbReference type="Pfam" id="PF11356">
    <property type="entry name" value="T2SSC"/>
    <property type="match status" value="1"/>
</dbReference>
<evidence type="ECO:0000256" key="8">
    <source>
        <dbReference type="ARBA" id="ARBA00022989"/>
    </source>
</evidence>
<evidence type="ECO:0000256" key="5">
    <source>
        <dbReference type="ARBA" id="ARBA00022519"/>
    </source>
</evidence>
<evidence type="ECO:0000259" key="11">
    <source>
        <dbReference type="Pfam" id="PF11356"/>
    </source>
</evidence>
<dbReference type="RefSeq" id="WP_126794386.1">
    <property type="nucleotide sequence ID" value="NZ_PIPI01000010.1"/>
</dbReference>
<keyword evidence="13" id="KW-1185">Reference proteome</keyword>
<dbReference type="Gene3D" id="2.30.30.830">
    <property type="match status" value="1"/>
</dbReference>
<dbReference type="InterPro" id="IPR001639">
    <property type="entry name" value="T2SS_protein-GspC"/>
</dbReference>
<feature type="domain" description="Type II secretion system protein GspC N-terminal" evidence="11">
    <location>
        <begin position="37"/>
        <end position="172"/>
    </location>
</feature>
<comment type="caution">
    <text evidence="12">The sequence shown here is derived from an EMBL/GenBank/DDBJ whole genome shotgun (WGS) entry which is preliminary data.</text>
</comment>
<evidence type="ECO:0000256" key="1">
    <source>
        <dbReference type="ARBA" id="ARBA00004533"/>
    </source>
</evidence>
<gene>
    <name evidence="12" type="primary">gspC</name>
    <name evidence="12" type="ORF">CWE06_11520</name>
</gene>
<evidence type="ECO:0000256" key="7">
    <source>
        <dbReference type="ARBA" id="ARBA00022927"/>
    </source>
</evidence>
<dbReference type="InterPro" id="IPR024961">
    <property type="entry name" value="T2SS_GspC_N"/>
</dbReference>
<evidence type="ECO:0000256" key="9">
    <source>
        <dbReference type="ARBA" id="ARBA00023136"/>
    </source>
</evidence>
<dbReference type="NCBIfam" id="TIGR01713">
    <property type="entry name" value="typeII_sec_gspC"/>
    <property type="match status" value="1"/>
</dbReference>
<dbReference type="GO" id="GO:0015627">
    <property type="term" value="C:type II protein secretion system complex"/>
    <property type="evidence" value="ECO:0007669"/>
    <property type="project" value="InterPro"/>
</dbReference>
<name>A0A432VQ01_9GAMM</name>
<dbReference type="Proteomes" id="UP000288212">
    <property type="component" value="Unassembled WGS sequence"/>
</dbReference>
<dbReference type="GO" id="GO:0005886">
    <property type="term" value="C:plasma membrane"/>
    <property type="evidence" value="ECO:0007669"/>
    <property type="project" value="UniProtKB-SubCell"/>
</dbReference>